<reference evidence="3" key="1">
    <citation type="journal article" date="2017" name="Front. Plant Sci.">
        <title>Climate Clever Clovers: New Paradigm to Reduce the Environmental Footprint of Ruminants by Breeding Low Methanogenic Forages Utilizing Haplotype Variation.</title>
        <authorList>
            <person name="Kaur P."/>
            <person name="Appels R."/>
            <person name="Bayer P.E."/>
            <person name="Keeble-Gagnere G."/>
            <person name="Wang J."/>
            <person name="Hirakawa H."/>
            <person name="Shirasawa K."/>
            <person name="Vercoe P."/>
            <person name="Stefanova K."/>
            <person name="Durmic Z."/>
            <person name="Nichols P."/>
            <person name="Revell C."/>
            <person name="Isobe S.N."/>
            <person name="Edwards D."/>
            <person name="Erskine W."/>
        </authorList>
    </citation>
    <scope>NUCLEOTIDE SEQUENCE [LARGE SCALE GENOMIC DNA]</scope>
    <source>
        <strain evidence="3">cv. Daliak</strain>
    </source>
</reference>
<feature type="domain" description="BAH" evidence="1">
    <location>
        <begin position="1"/>
        <end position="57"/>
    </location>
</feature>
<dbReference type="AlphaFoldDB" id="A0A2Z6PT25"/>
<sequence length="60" mass="6718">MEDLLSNHFDVQSADTIEGKCIVHIIKSYTKLDDIGNEDFFCCFDFNSVIGAFNLDGVIV</sequence>
<dbReference type="EMBL" id="DF974857">
    <property type="protein sequence ID" value="GAU50739.1"/>
    <property type="molecule type" value="Genomic_DNA"/>
</dbReference>
<evidence type="ECO:0000259" key="1">
    <source>
        <dbReference type="PROSITE" id="PS51038"/>
    </source>
</evidence>
<name>A0A2Z6PT25_TRISU</name>
<dbReference type="Gene3D" id="2.30.30.490">
    <property type="match status" value="1"/>
</dbReference>
<dbReference type="OrthoDB" id="10491295at2759"/>
<dbReference type="Proteomes" id="UP000242715">
    <property type="component" value="Unassembled WGS sequence"/>
</dbReference>
<gene>
    <name evidence="2" type="ORF">TSUD_99080</name>
</gene>
<dbReference type="InterPro" id="IPR043151">
    <property type="entry name" value="BAH_sf"/>
</dbReference>
<evidence type="ECO:0000313" key="3">
    <source>
        <dbReference type="Proteomes" id="UP000242715"/>
    </source>
</evidence>
<dbReference type="PROSITE" id="PS51038">
    <property type="entry name" value="BAH"/>
    <property type="match status" value="1"/>
</dbReference>
<organism evidence="2 3">
    <name type="scientific">Trifolium subterraneum</name>
    <name type="common">Subterranean clover</name>
    <dbReference type="NCBI Taxonomy" id="3900"/>
    <lineage>
        <taxon>Eukaryota</taxon>
        <taxon>Viridiplantae</taxon>
        <taxon>Streptophyta</taxon>
        <taxon>Embryophyta</taxon>
        <taxon>Tracheophyta</taxon>
        <taxon>Spermatophyta</taxon>
        <taxon>Magnoliopsida</taxon>
        <taxon>eudicotyledons</taxon>
        <taxon>Gunneridae</taxon>
        <taxon>Pentapetalae</taxon>
        <taxon>rosids</taxon>
        <taxon>fabids</taxon>
        <taxon>Fabales</taxon>
        <taxon>Fabaceae</taxon>
        <taxon>Papilionoideae</taxon>
        <taxon>50 kb inversion clade</taxon>
        <taxon>NPAAA clade</taxon>
        <taxon>Hologalegina</taxon>
        <taxon>IRL clade</taxon>
        <taxon>Trifolieae</taxon>
        <taxon>Trifolium</taxon>
    </lineage>
</organism>
<keyword evidence="3" id="KW-1185">Reference proteome</keyword>
<dbReference type="GO" id="GO:0003682">
    <property type="term" value="F:chromatin binding"/>
    <property type="evidence" value="ECO:0007669"/>
    <property type="project" value="InterPro"/>
</dbReference>
<protein>
    <recommendedName>
        <fullName evidence="1">BAH domain-containing protein</fullName>
    </recommendedName>
</protein>
<evidence type="ECO:0000313" key="2">
    <source>
        <dbReference type="EMBL" id="GAU50739.1"/>
    </source>
</evidence>
<proteinExistence type="predicted"/>
<accession>A0A2Z6PT25</accession>
<dbReference type="InterPro" id="IPR001025">
    <property type="entry name" value="BAH_dom"/>
</dbReference>
<dbReference type="PANTHER" id="PTHR46364">
    <property type="entry name" value="OS08G0421900 PROTEIN"/>
    <property type="match status" value="1"/>
</dbReference>